<dbReference type="Gene3D" id="3.40.190.150">
    <property type="entry name" value="Bordetella uptake gene, domain 1"/>
    <property type="match status" value="1"/>
</dbReference>
<dbReference type="Gene3D" id="3.40.190.10">
    <property type="entry name" value="Periplasmic binding protein-like II"/>
    <property type="match status" value="1"/>
</dbReference>
<protein>
    <submittedName>
        <fullName evidence="3">Tripartite-type tricarboxylate transporter, receptor component TctC</fullName>
    </submittedName>
</protein>
<gene>
    <name evidence="3" type="ORF">SAMN04515666_101908</name>
</gene>
<comment type="similarity">
    <text evidence="1">Belongs to the UPF0065 (bug) family.</text>
</comment>
<proteinExistence type="inferred from homology"/>
<organism evidence="3 4">
    <name type="scientific">Bosea lupini</name>
    <dbReference type="NCBI Taxonomy" id="1036779"/>
    <lineage>
        <taxon>Bacteria</taxon>
        <taxon>Pseudomonadati</taxon>
        <taxon>Pseudomonadota</taxon>
        <taxon>Alphaproteobacteria</taxon>
        <taxon>Hyphomicrobiales</taxon>
        <taxon>Boseaceae</taxon>
        <taxon>Bosea</taxon>
    </lineage>
</organism>
<name>A0A1H7I9G8_9HYPH</name>
<dbReference type="CDD" id="cd13578">
    <property type="entry name" value="PBP2_Bug27"/>
    <property type="match status" value="1"/>
</dbReference>
<dbReference type="AlphaFoldDB" id="A0A1H7I9G8"/>
<dbReference type="InterPro" id="IPR005064">
    <property type="entry name" value="BUG"/>
</dbReference>
<dbReference type="RefSeq" id="WP_091830107.1">
    <property type="nucleotide sequence ID" value="NZ_FOAN01000001.1"/>
</dbReference>
<dbReference type="STRING" id="1036779.SAMN04515666_101908"/>
<dbReference type="PANTHER" id="PTHR42928">
    <property type="entry name" value="TRICARBOXYLATE-BINDING PROTEIN"/>
    <property type="match status" value="1"/>
</dbReference>
<evidence type="ECO:0000313" key="4">
    <source>
        <dbReference type="Proteomes" id="UP000199664"/>
    </source>
</evidence>
<dbReference type="PIRSF" id="PIRSF017082">
    <property type="entry name" value="YflP"/>
    <property type="match status" value="1"/>
</dbReference>
<feature type="chain" id="PRO_5011697377" evidence="2">
    <location>
        <begin position="25"/>
        <end position="324"/>
    </location>
</feature>
<dbReference type="OrthoDB" id="7253390at2"/>
<dbReference type="EMBL" id="FOAN01000001">
    <property type="protein sequence ID" value="SEK59213.1"/>
    <property type="molecule type" value="Genomic_DNA"/>
</dbReference>
<dbReference type="Proteomes" id="UP000199664">
    <property type="component" value="Unassembled WGS sequence"/>
</dbReference>
<evidence type="ECO:0000256" key="1">
    <source>
        <dbReference type="ARBA" id="ARBA00006987"/>
    </source>
</evidence>
<keyword evidence="2" id="KW-0732">Signal</keyword>
<accession>A0A1H7I9G8</accession>
<keyword evidence="4" id="KW-1185">Reference proteome</keyword>
<reference evidence="4" key="1">
    <citation type="submission" date="2016-10" db="EMBL/GenBank/DDBJ databases">
        <authorList>
            <person name="Varghese N."/>
            <person name="Submissions S."/>
        </authorList>
    </citation>
    <scope>NUCLEOTIDE SEQUENCE [LARGE SCALE GENOMIC DNA]</scope>
    <source>
        <strain evidence="4">LMG 26383,CCUG 61248,R- 45681</strain>
    </source>
</reference>
<sequence>MSRRFPRFLLAAAFAALPAIAAKAQDWPSKAITMVVPYAAGGGTDVIARAVAQKLQDRLGVGVVVENRAGAGGNLGTTAAAQAPADGYTVLISNIGPMAVNPSLFKNLKHDPAEVLEPVTLIAKAPLLLLVHPSVKANSVAELVALAKAQPEGLTYGTAGHGSANHIATALFELMAGVKLKHAPYRGAGPALNDLLGGHIPMMFATLPSAIGHVNGGGLKALAVTTAERAPALPQVPTLAEAGVPGYEASGWYGVFVRKGTAQAIVDKLRSEVATIINLPEVRRNLELEGAQPIGNTPAEFAAFVKAEREKWSKVVAEADIKIE</sequence>
<dbReference type="SUPFAM" id="SSF53850">
    <property type="entry name" value="Periplasmic binding protein-like II"/>
    <property type="match status" value="1"/>
</dbReference>
<keyword evidence="3" id="KW-0675">Receptor</keyword>
<evidence type="ECO:0000313" key="3">
    <source>
        <dbReference type="EMBL" id="SEK59213.1"/>
    </source>
</evidence>
<dbReference type="Pfam" id="PF03401">
    <property type="entry name" value="TctC"/>
    <property type="match status" value="1"/>
</dbReference>
<evidence type="ECO:0000256" key="2">
    <source>
        <dbReference type="SAM" id="SignalP"/>
    </source>
</evidence>
<dbReference type="PANTHER" id="PTHR42928:SF5">
    <property type="entry name" value="BLR1237 PROTEIN"/>
    <property type="match status" value="1"/>
</dbReference>
<feature type="signal peptide" evidence="2">
    <location>
        <begin position="1"/>
        <end position="24"/>
    </location>
</feature>
<dbReference type="InterPro" id="IPR042100">
    <property type="entry name" value="Bug_dom1"/>
</dbReference>